<keyword evidence="7 11" id="KW-0653">Protein transport</keyword>
<dbReference type="PRINTS" id="PR01651">
    <property type="entry name" value="SECGEXPORT"/>
</dbReference>
<gene>
    <name evidence="13" type="primary">secG</name>
    <name evidence="13" type="ORF">NSMM_50013</name>
</gene>
<sequence>METLVWTLHLVVAGTIIILVLLQQGKGADMGASFGGGSSGSLFGASGSANFLSRMTAVAATTFFISSLTLTYFSGNAPKDQSVMQKIGAESSEIDNSAEKSDEIPQPASDAASKADQIPE</sequence>
<evidence type="ECO:0000256" key="1">
    <source>
        <dbReference type="ARBA" id="ARBA00004651"/>
    </source>
</evidence>
<dbReference type="NCBIfam" id="TIGR00810">
    <property type="entry name" value="secG"/>
    <property type="match status" value="1"/>
</dbReference>
<dbReference type="Pfam" id="PF03840">
    <property type="entry name" value="SecG"/>
    <property type="match status" value="1"/>
</dbReference>
<comment type="similarity">
    <text evidence="2 11">Belongs to the SecG family.</text>
</comment>
<evidence type="ECO:0000256" key="9">
    <source>
        <dbReference type="ARBA" id="ARBA00023010"/>
    </source>
</evidence>
<keyword evidence="10 11" id="KW-0472">Membrane</keyword>
<dbReference type="RefSeq" id="WP_090287085.1">
    <property type="nucleotide sequence ID" value="NZ_FMWO01000058.1"/>
</dbReference>
<feature type="transmembrane region" description="Helical" evidence="11">
    <location>
        <begin position="51"/>
        <end position="73"/>
    </location>
</feature>
<comment type="subcellular location">
    <subcellularLocation>
        <location evidence="1 11">Cell membrane</location>
        <topology evidence="1 11">Multi-pass membrane protein</topology>
    </subcellularLocation>
</comment>
<reference evidence="13 14" key="1">
    <citation type="submission" date="2016-10" db="EMBL/GenBank/DDBJ databases">
        <authorList>
            <person name="de Groot N.N."/>
        </authorList>
    </citation>
    <scope>NUCLEOTIDE SEQUENCE [LARGE SCALE GENOMIC DNA]</scope>
    <source>
        <strain evidence="13">1</strain>
    </source>
</reference>
<evidence type="ECO:0000256" key="6">
    <source>
        <dbReference type="ARBA" id="ARBA00022692"/>
    </source>
</evidence>
<dbReference type="PANTHER" id="PTHR34182:SF1">
    <property type="entry name" value="PROTEIN-EXPORT MEMBRANE PROTEIN SECG"/>
    <property type="match status" value="1"/>
</dbReference>
<dbReference type="OrthoDB" id="8566211at2"/>
<evidence type="ECO:0000256" key="5">
    <source>
        <dbReference type="ARBA" id="ARBA00022475"/>
    </source>
</evidence>
<dbReference type="GO" id="GO:0065002">
    <property type="term" value="P:intracellular protein transmembrane transport"/>
    <property type="evidence" value="ECO:0007669"/>
    <property type="project" value="TreeGrafter"/>
</dbReference>
<dbReference type="EMBL" id="FMWO01000058">
    <property type="protein sequence ID" value="SCZ86198.1"/>
    <property type="molecule type" value="Genomic_DNA"/>
</dbReference>
<keyword evidence="6 11" id="KW-0812">Transmembrane</keyword>
<evidence type="ECO:0000256" key="8">
    <source>
        <dbReference type="ARBA" id="ARBA00022989"/>
    </source>
</evidence>
<dbReference type="GO" id="GO:0005886">
    <property type="term" value="C:plasma membrane"/>
    <property type="evidence" value="ECO:0007669"/>
    <property type="project" value="UniProtKB-SubCell"/>
</dbReference>
<evidence type="ECO:0000313" key="14">
    <source>
        <dbReference type="Proteomes" id="UP000198729"/>
    </source>
</evidence>
<keyword evidence="5 11" id="KW-1003">Cell membrane</keyword>
<comment type="caution">
    <text evidence="11">Lacks conserved residue(s) required for the propagation of feature annotation.</text>
</comment>
<dbReference type="Proteomes" id="UP000198729">
    <property type="component" value="Unassembled WGS sequence"/>
</dbReference>
<dbReference type="STRING" id="51642.NSMM_50013"/>
<evidence type="ECO:0000256" key="7">
    <source>
        <dbReference type="ARBA" id="ARBA00022927"/>
    </source>
</evidence>
<evidence type="ECO:0000256" key="12">
    <source>
        <dbReference type="SAM" id="MobiDB-lite"/>
    </source>
</evidence>
<dbReference type="GO" id="GO:0015450">
    <property type="term" value="F:protein-transporting ATPase activity"/>
    <property type="evidence" value="ECO:0007669"/>
    <property type="project" value="UniProtKB-UniRule"/>
</dbReference>
<evidence type="ECO:0000256" key="2">
    <source>
        <dbReference type="ARBA" id="ARBA00008445"/>
    </source>
</evidence>
<evidence type="ECO:0000256" key="11">
    <source>
        <dbReference type="RuleBase" id="RU365087"/>
    </source>
</evidence>
<dbReference type="InterPro" id="IPR004692">
    <property type="entry name" value="SecG"/>
</dbReference>
<dbReference type="GO" id="GO:0009306">
    <property type="term" value="P:protein secretion"/>
    <property type="evidence" value="ECO:0007669"/>
    <property type="project" value="UniProtKB-UniRule"/>
</dbReference>
<keyword evidence="9 11" id="KW-0811">Translocation</keyword>
<evidence type="ECO:0000256" key="10">
    <source>
        <dbReference type="ARBA" id="ARBA00023136"/>
    </source>
</evidence>
<keyword evidence="14" id="KW-1185">Reference proteome</keyword>
<dbReference type="PANTHER" id="PTHR34182">
    <property type="entry name" value="PROTEIN-EXPORT MEMBRANE PROTEIN SECG"/>
    <property type="match status" value="1"/>
</dbReference>
<dbReference type="AlphaFoldDB" id="A0A1G5SGE6"/>
<evidence type="ECO:0000313" key="13">
    <source>
        <dbReference type="EMBL" id="SCZ86198.1"/>
    </source>
</evidence>
<name>A0A1G5SGE6_9PROT</name>
<organism evidence="13 14">
    <name type="scientific">Nitrosomonas mobilis</name>
    <dbReference type="NCBI Taxonomy" id="51642"/>
    <lineage>
        <taxon>Bacteria</taxon>
        <taxon>Pseudomonadati</taxon>
        <taxon>Pseudomonadota</taxon>
        <taxon>Betaproteobacteria</taxon>
        <taxon>Nitrosomonadales</taxon>
        <taxon>Nitrosomonadaceae</taxon>
        <taxon>Nitrosomonas</taxon>
    </lineage>
</organism>
<protein>
    <recommendedName>
        <fullName evidence="3 11">Protein-export membrane protein SecG</fullName>
    </recommendedName>
</protein>
<accession>A0A1G5SGE6</accession>
<feature type="region of interest" description="Disordered" evidence="12">
    <location>
        <begin position="84"/>
        <end position="120"/>
    </location>
</feature>
<proteinExistence type="inferred from homology"/>
<evidence type="ECO:0000256" key="3">
    <source>
        <dbReference type="ARBA" id="ARBA00017876"/>
    </source>
</evidence>
<dbReference type="GO" id="GO:0043952">
    <property type="term" value="P:protein transport by the Sec complex"/>
    <property type="evidence" value="ECO:0007669"/>
    <property type="project" value="TreeGrafter"/>
</dbReference>
<evidence type="ECO:0000256" key="4">
    <source>
        <dbReference type="ARBA" id="ARBA00022448"/>
    </source>
</evidence>
<keyword evidence="8 11" id="KW-1133">Transmembrane helix</keyword>
<keyword evidence="4 11" id="KW-0813">Transport</keyword>
<comment type="function">
    <text evidence="11">Involved in protein export. Participates in an early event of protein translocation.</text>
</comment>